<feature type="signal peptide" evidence="1">
    <location>
        <begin position="1"/>
        <end position="21"/>
    </location>
</feature>
<keyword evidence="3" id="KW-1185">Reference proteome</keyword>
<sequence>MKFITLCGSLMVALVGSSAIAQDHDATKMLVTSKSPQKVAQAREALSSEFVNAYKKEGEPKIAIFWNKTFDDQLSQWNATSRISKTGETSSESKDKFEPNSANEAYVRNTSGGSRIVEAKYIEEKIEAKNREGFGELNDFSFSGGFVQSLLESGVYIIDRDAIMRLMQRDSAKSSGAEMISDAKKIETDALLGYADLLAEIVFSKEFSAASPMNREFLVTVKEISTGRLITMFRSSAMPSNINKFEASESGYDSVNINLKEGNFRPELAGEQLAYELMQKLIKIW</sequence>
<proteinExistence type="predicted"/>
<comment type="caution">
    <text evidence="2">The sequence shown here is derived from an EMBL/GenBank/DDBJ whole genome shotgun (WGS) entry which is preliminary data.</text>
</comment>
<gene>
    <name evidence="2" type="ORF">L3081_18600</name>
</gene>
<reference evidence="2" key="1">
    <citation type="submission" date="2022-01" db="EMBL/GenBank/DDBJ databases">
        <title>Colwellia maritima, isolated from seawater.</title>
        <authorList>
            <person name="Kristyanto S."/>
            <person name="Jung J."/>
            <person name="Jeon C.O."/>
        </authorList>
    </citation>
    <scope>NUCLEOTIDE SEQUENCE</scope>
    <source>
        <strain evidence="2">MSW7</strain>
    </source>
</reference>
<feature type="chain" id="PRO_5045919001" evidence="1">
    <location>
        <begin position="22"/>
        <end position="285"/>
    </location>
</feature>
<protein>
    <submittedName>
        <fullName evidence="2">Uncharacterized protein</fullName>
    </submittedName>
</protein>
<dbReference type="RefSeq" id="WP_242287665.1">
    <property type="nucleotide sequence ID" value="NZ_JAKKSL010000004.1"/>
</dbReference>
<evidence type="ECO:0000256" key="1">
    <source>
        <dbReference type="SAM" id="SignalP"/>
    </source>
</evidence>
<accession>A0ABS9X7L8</accession>
<dbReference type="Proteomes" id="UP001139646">
    <property type="component" value="Unassembled WGS sequence"/>
</dbReference>
<organism evidence="2 3">
    <name type="scientific">Colwellia maritima</name>
    <dbReference type="NCBI Taxonomy" id="2912588"/>
    <lineage>
        <taxon>Bacteria</taxon>
        <taxon>Pseudomonadati</taxon>
        <taxon>Pseudomonadota</taxon>
        <taxon>Gammaproteobacteria</taxon>
        <taxon>Alteromonadales</taxon>
        <taxon>Colwelliaceae</taxon>
        <taxon>Colwellia</taxon>
    </lineage>
</organism>
<name>A0ABS9X7L8_9GAMM</name>
<evidence type="ECO:0000313" key="3">
    <source>
        <dbReference type="Proteomes" id="UP001139646"/>
    </source>
</evidence>
<dbReference type="EMBL" id="JAKKSL010000004">
    <property type="protein sequence ID" value="MCI2285032.1"/>
    <property type="molecule type" value="Genomic_DNA"/>
</dbReference>
<evidence type="ECO:0000313" key="2">
    <source>
        <dbReference type="EMBL" id="MCI2285032.1"/>
    </source>
</evidence>
<keyword evidence="1" id="KW-0732">Signal</keyword>